<dbReference type="AlphaFoldDB" id="A0A816D5N2"/>
<evidence type="ECO:0000313" key="1">
    <source>
        <dbReference type="EMBL" id="CAF1631354.1"/>
    </source>
</evidence>
<proteinExistence type="predicted"/>
<accession>A0A816D5N2</accession>
<sequence length="116" mass="14003">MDPNILRRIRHEEDMVGVSVLAENVQYRNMRETELQLLYPKQPPRLLWHGRFRPIRFQSFPDRFLQTSSWKRSGTDRIFSAQFRPESGGKEPVGTCWNREELNRSRLRFQRIQSLE</sequence>
<comment type="caution">
    <text evidence="1">The sequence shown here is derived from an EMBL/GenBank/DDBJ whole genome shotgun (WGS) entry which is preliminary data.</text>
</comment>
<dbReference type="EMBL" id="CAJNOR010008301">
    <property type="protein sequence ID" value="CAF1631354.1"/>
    <property type="molecule type" value="Genomic_DNA"/>
</dbReference>
<name>A0A816D5N2_ADIRI</name>
<keyword evidence="2" id="KW-1185">Reference proteome</keyword>
<organism evidence="1 2">
    <name type="scientific">Adineta ricciae</name>
    <name type="common">Rotifer</name>
    <dbReference type="NCBI Taxonomy" id="249248"/>
    <lineage>
        <taxon>Eukaryota</taxon>
        <taxon>Metazoa</taxon>
        <taxon>Spiralia</taxon>
        <taxon>Gnathifera</taxon>
        <taxon>Rotifera</taxon>
        <taxon>Eurotatoria</taxon>
        <taxon>Bdelloidea</taxon>
        <taxon>Adinetida</taxon>
        <taxon>Adinetidae</taxon>
        <taxon>Adineta</taxon>
    </lineage>
</organism>
<protein>
    <submittedName>
        <fullName evidence="1">Uncharacterized protein</fullName>
    </submittedName>
</protein>
<reference evidence="1" key="1">
    <citation type="submission" date="2021-02" db="EMBL/GenBank/DDBJ databases">
        <authorList>
            <person name="Nowell W R."/>
        </authorList>
    </citation>
    <scope>NUCLEOTIDE SEQUENCE</scope>
</reference>
<evidence type="ECO:0000313" key="2">
    <source>
        <dbReference type="Proteomes" id="UP000663828"/>
    </source>
</evidence>
<gene>
    <name evidence="1" type="ORF">XAT740_LOCUS51709</name>
</gene>
<dbReference type="Proteomes" id="UP000663828">
    <property type="component" value="Unassembled WGS sequence"/>
</dbReference>